<dbReference type="Proteomes" id="UP000178315">
    <property type="component" value="Unassembled WGS sequence"/>
</dbReference>
<evidence type="ECO:0000256" key="1">
    <source>
        <dbReference type="SAM" id="Coils"/>
    </source>
</evidence>
<reference evidence="2 3" key="1">
    <citation type="journal article" date="2016" name="Nat. Commun.">
        <title>Thousands of microbial genomes shed light on interconnected biogeochemical processes in an aquifer system.</title>
        <authorList>
            <person name="Anantharaman K."/>
            <person name="Brown C.T."/>
            <person name="Hug L.A."/>
            <person name="Sharon I."/>
            <person name="Castelle C.J."/>
            <person name="Probst A.J."/>
            <person name="Thomas B.C."/>
            <person name="Singh A."/>
            <person name="Wilkins M.J."/>
            <person name="Karaoz U."/>
            <person name="Brodie E.L."/>
            <person name="Williams K.H."/>
            <person name="Hubbard S.S."/>
            <person name="Banfield J.F."/>
        </authorList>
    </citation>
    <scope>NUCLEOTIDE SEQUENCE [LARGE SCALE GENOMIC DNA]</scope>
</reference>
<name>A0A1G2A8Y6_9BACT</name>
<proteinExistence type="predicted"/>
<dbReference type="EMBL" id="MHJU01000014">
    <property type="protein sequence ID" value="OGY73271.1"/>
    <property type="molecule type" value="Genomic_DNA"/>
</dbReference>
<dbReference type="AlphaFoldDB" id="A0A1G2A8Y6"/>
<evidence type="ECO:0000313" key="2">
    <source>
        <dbReference type="EMBL" id="OGY73271.1"/>
    </source>
</evidence>
<comment type="caution">
    <text evidence="2">The sequence shown here is derived from an EMBL/GenBank/DDBJ whole genome shotgun (WGS) entry which is preliminary data.</text>
</comment>
<accession>A0A1G2A8Y6</accession>
<gene>
    <name evidence="2" type="ORF">A3H61_00870</name>
</gene>
<protein>
    <submittedName>
        <fullName evidence="2">Uncharacterized protein</fullName>
    </submittedName>
</protein>
<keyword evidence="1" id="KW-0175">Coiled coil</keyword>
<organism evidence="2 3">
    <name type="scientific">Candidatus Jacksonbacteria bacterium RIFCSPLOWO2_02_FULL_44_20</name>
    <dbReference type="NCBI Taxonomy" id="1798460"/>
    <lineage>
        <taxon>Bacteria</taxon>
        <taxon>Candidatus Jacksoniibacteriota</taxon>
    </lineage>
</organism>
<evidence type="ECO:0000313" key="3">
    <source>
        <dbReference type="Proteomes" id="UP000178315"/>
    </source>
</evidence>
<sequence length="96" mass="10708">MNMKILVRLSLFIILAVLSINYFTTTTTLTKNGEELTVLKREVAELKKDNRAIATRLGSRKNLQYIEKEAGNQGLALGKEIVYLPISPSSLAVSKR</sequence>
<feature type="coiled-coil region" evidence="1">
    <location>
        <begin position="29"/>
        <end position="56"/>
    </location>
</feature>